<comment type="caution">
    <text evidence="1">The sequence shown here is derived from an EMBL/GenBank/DDBJ whole genome shotgun (WGS) entry which is preliminary data.</text>
</comment>
<organism evidence="1 2">
    <name type="scientific">Xylaria curta</name>
    <dbReference type="NCBI Taxonomy" id="42375"/>
    <lineage>
        <taxon>Eukaryota</taxon>
        <taxon>Fungi</taxon>
        <taxon>Dikarya</taxon>
        <taxon>Ascomycota</taxon>
        <taxon>Pezizomycotina</taxon>
        <taxon>Sordariomycetes</taxon>
        <taxon>Xylariomycetidae</taxon>
        <taxon>Xylariales</taxon>
        <taxon>Xylariaceae</taxon>
        <taxon>Xylaria</taxon>
    </lineage>
</organism>
<proteinExistence type="predicted"/>
<accession>A0ACC1PN92</accession>
<protein>
    <submittedName>
        <fullName evidence="1">Uncharacterized protein</fullName>
    </submittedName>
</protein>
<dbReference type="EMBL" id="JAPDGR010000062">
    <property type="protein sequence ID" value="KAJ2997288.1"/>
    <property type="molecule type" value="Genomic_DNA"/>
</dbReference>
<reference evidence="1" key="1">
    <citation type="submission" date="2022-10" db="EMBL/GenBank/DDBJ databases">
        <title>Genome Sequence of Xylaria curta.</title>
        <authorList>
            <person name="Buettner E."/>
        </authorList>
    </citation>
    <scope>NUCLEOTIDE SEQUENCE</scope>
    <source>
        <strain evidence="1">Babe10</strain>
    </source>
</reference>
<evidence type="ECO:0000313" key="1">
    <source>
        <dbReference type="EMBL" id="KAJ2997288.1"/>
    </source>
</evidence>
<gene>
    <name evidence="1" type="ORF">NUW58_g687</name>
</gene>
<evidence type="ECO:0000313" key="2">
    <source>
        <dbReference type="Proteomes" id="UP001143856"/>
    </source>
</evidence>
<dbReference type="Proteomes" id="UP001143856">
    <property type="component" value="Unassembled WGS sequence"/>
</dbReference>
<keyword evidence="2" id="KW-1185">Reference proteome</keyword>
<name>A0ACC1PN92_9PEZI</name>
<sequence length="227" mass="25544">MQDRAVTLPDASHLLIAGRASEADRMTAARVRPSRYRRQSYQSSYSQRSQWSQGDASNRNIVNPHDYDSVHEYNPRDYGRILSERAYEPPHRSVGFWHPQMKKVPLSPPAQANNDSNIGEHQVLILMAFVFAALSMYWGVFHNVQNNLSALEVHVVDFDSQVPPYNKVAPIVGPAMQELMRQIHTSSLSSGCWVQAVDAQPVDQKPLAASPRSVPPELLLRHQVPAQ</sequence>